<sequence length="122" mass="13952">MAQKPMSLNSTPTFCVRKLNGKWRLVRAYNKQCDGTDATGYYQILIQESDIPLTAVTIPSEMLWEGLVMPQGLSNDPAMFNRLVTQLFRPLRTFAQAYFDDSFVHSRLAGFGMEVLLKHLYE</sequence>
<dbReference type="EMBL" id="NCKW01015515">
    <property type="protein sequence ID" value="POM62687.1"/>
    <property type="molecule type" value="Genomic_DNA"/>
</dbReference>
<dbReference type="InterPro" id="IPR053134">
    <property type="entry name" value="RNA-dir_DNA_polymerase"/>
</dbReference>
<dbReference type="Pfam" id="PF00078">
    <property type="entry name" value="RVT_1"/>
    <property type="match status" value="1"/>
</dbReference>
<dbReference type="AlphaFoldDB" id="A0A2P4XAU8"/>
<dbReference type="InterPro" id="IPR043128">
    <property type="entry name" value="Rev_trsase/Diguanyl_cyclase"/>
</dbReference>
<dbReference type="Proteomes" id="UP000237271">
    <property type="component" value="Unassembled WGS sequence"/>
</dbReference>
<organism evidence="2 3">
    <name type="scientific">Phytophthora palmivora</name>
    <dbReference type="NCBI Taxonomy" id="4796"/>
    <lineage>
        <taxon>Eukaryota</taxon>
        <taxon>Sar</taxon>
        <taxon>Stramenopiles</taxon>
        <taxon>Oomycota</taxon>
        <taxon>Peronosporomycetes</taxon>
        <taxon>Peronosporales</taxon>
        <taxon>Peronosporaceae</taxon>
        <taxon>Phytophthora</taxon>
    </lineage>
</organism>
<gene>
    <name evidence="2" type="ORF">PHPALM_28130</name>
</gene>
<reference evidence="2 3" key="1">
    <citation type="journal article" date="2017" name="Genome Biol. Evol.">
        <title>Phytophthora megakarya and P. palmivora, closely related causal agents of cacao black pod rot, underwent increases in genome sizes and gene numbers by different mechanisms.</title>
        <authorList>
            <person name="Ali S.S."/>
            <person name="Shao J."/>
            <person name="Lary D.J."/>
            <person name="Kronmiller B."/>
            <person name="Shen D."/>
            <person name="Strem M.D."/>
            <person name="Amoako-Attah I."/>
            <person name="Akrofi A.Y."/>
            <person name="Begoude B.A."/>
            <person name="Ten Hoopen G.M."/>
            <person name="Coulibaly K."/>
            <person name="Kebe B.I."/>
            <person name="Melnick R.L."/>
            <person name="Guiltinan M.J."/>
            <person name="Tyler B.M."/>
            <person name="Meinhardt L.W."/>
            <person name="Bailey B.A."/>
        </authorList>
    </citation>
    <scope>NUCLEOTIDE SEQUENCE [LARGE SCALE GENOMIC DNA]</scope>
    <source>
        <strain evidence="3">sbr112.9</strain>
    </source>
</reference>
<keyword evidence="3" id="KW-1185">Reference proteome</keyword>
<comment type="caution">
    <text evidence="2">The sequence shown here is derived from an EMBL/GenBank/DDBJ whole genome shotgun (WGS) entry which is preliminary data.</text>
</comment>
<dbReference type="Gene3D" id="3.10.10.10">
    <property type="entry name" value="HIV Type 1 Reverse Transcriptase, subunit A, domain 1"/>
    <property type="match status" value="1"/>
</dbReference>
<dbReference type="PANTHER" id="PTHR24559">
    <property type="entry name" value="TRANSPOSON TY3-I GAG-POL POLYPROTEIN"/>
    <property type="match status" value="1"/>
</dbReference>
<dbReference type="InterPro" id="IPR043502">
    <property type="entry name" value="DNA/RNA_pol_sf"/>
</dbReference>
<evidence type="ECO:0000259" key="1">
    <source>
        <dbReference type="Pfam" id="PF00078"/>
    </source>
</evidence>
<name>A0A2P4XAU8_9STRA</name>
<dbReference type="Gene3D" id="3.30.70.270">
    <property type="match status" value="1"/>
</dbReference>
<proteinExistence type="predicted"/>
<evidence type="ECO:0000313" key="2">
    <source>
        <dbReference type="EMBL" id="POM62687.1"/>
    </source>
</evidence>
<accession>A0A2P4XAU8</accession>
<dbReference type="SUPFAM" id="SSF56672">
    <property type="entry name" value="DNA/RNA polymerases"/>
    <property type="match status" value="1"/>
</dbReference>
<dbReference type="PANTHER" id="PTHR24559:SF444">
    <property type="entry name" value="REVERSE TRANSCRIPTASE DOMAIN-CONTAINING PROTEIN"/>
    <property type="match status" value="1"/>
</dbReference>
<dbReference type="InterPro" id="IPR000477">
    <property type="entry name" value="RT_dom"/>
</dbReference>
<dbReference type="OrthoDB" id="95599at2759"/>
<feature type="domain" description="Reverse transcriptase" evidence="1">
    <location>
        <begin position="39"/>
        <end position="107"/>
    </location>
</feature>
<evidence type="ECO:0000313" key="3">
    <source>
        <dbReference type="Proteomes" id="UP000237271"/>
    </source>
</evidence>
<protein>
    <submittedName>
        <fullName evidence="2">Pol protein</fullName>
    </submittedName>
</protein>